<dbReference type="AlphaFoldDB" id="A0A0A2G9B8"/>
<dbReference type="OrthoDB" id="1090267at2"/>
<keyword evidence="1" id="KW-0732">Signal</keyword>
<evidence type="ECO:0000313" key="4">
    <source>
        <dbReference type="Proteomes" id="UP000030134"/>
    </source>
</evidence>
<gene>
    <name evidence="3" type="ORF">HQ36_00735</name>
</gene>
<evidence type="ECO:0000259" key="2">
    <source>
        <dbReference type="Pfam" id="PF18962"/>
    </source>
</evidence>
<dbReference type="eggNOG" id="COG3292">
    <property type="taxonomic scope" value="Bacteria"/>
</dbReference>
<evidence type="ECO:0000256" key="1">
    <source>
        <dbReference type="SAM" id="SignalP"/>
    </source>
</evidence>
<dbReference type="RefSeq" id="WP_036882662.1">
    <property type="nucleotide sequence ID" value="NZ_JQZW01000002.1"/>
</dbReference>
<feature type="chain" id="PRO_5001987080" description="Secretion system C-terminal sorting domain-containing protein" evidence="1">
    <location>
        <begin position="23"/>
        <end position="751"/>
    </location>
</feature>
<dbReference type="InterPro" id="IPR015943">
    <property type="entry name" value="WD40/YVTN_repeat-like_dom_sf"/>
</dbReference>
<dbReference type="NCBIfam" id="TIGR04183">
    <property type="entry name" value="Por_Secre_tail"/>
    <property type="match status" value="1"/>
</dbReference>
<protein>
    <recommendedName>
        <fullName evidence="2">Secretion system C-terminal sorting domain-containing protein</fullName>
    </recommendedName>
</protein>
<comment type="caution">
    <text evidence="3">The sequence shown here is derived from an EMBL/GenBank/DDBJ whole genome shotgun (WGS) entry which is preliminary data.</text>
</comment>
<sequence>MNRLFYLVVAITLSLLHHQVQAQDFWTITNTANTSSGLPSDEVLSIQFDRNGKLWIGTNLALASFDGTNWKVYGEEDGLTWGNVRLGKLRIDSKQNVWICSEEAGLARVGADGKVTMFLESEELDDAHIASNILFDIVEDEKGGFWISNWAQMGTTLSYLSPEGKFTHYHFTTLGNNPFDKLLSLAYDKQTKTLYGGSLFQGVVKFDGQLFTPITENYQTAVSDLLIDEGNRLLYGASDIGLIRYELEGEKMVKLLTTEEGLPDNFTTSVAIAKDGSLWVGTDGAGVAHIKEGKSTIYNTTNGLSSNDIYSIAFNPQNEIYFGTHIGGICYRDTNDVWHYMTSSGLASNDVVDMLFNFGGKDWYATVAGLSSFDGKLWKNYTLKGEDGKGFPSNYIATVCPNLNDETQKTLHVGTKGGVATLNLETNSWTTYPVEAKDKEGNPVFPKIKAYQFEKDKIWLCTFGAQLGFGILDLTTKEYRFYTDKNLDVLPKGCNSFFEIKQAPDASVWIGSVDGALVYKDGAYRMIDFTTETEMVNPNTGAAETVKDNNVRNFAFAPDGKVWVSKLSGLVIYDPVTDTKVHETGPVDNPMSILTSIVFDGEGNAFIGTLLDGLFLRTKNGVYKHLGTNYGLSNKLMVYNTYFRDEHLVLTTDAGVFVAHKPKDIVEKALSLNSMPEEDRLFHLYPNPSDNIVYFPKSTLSYTLYTQNGQLICSGNAHPIEQIEVGSLPRGVYFVKYQVQGIWVVEKLVVK</sequence>
<name>A0A0A2G9B8_9PORP</name>
<proteinExistence type="predicted"/>
<feature type="domain" description="Secretion system C-terminal sorting" evidence="2">
    <location>
        <begin position="684"/>
        <end position="750"/>
    </location>
</feature>
<organism evidence="3 4">
    <name type="scientific">Porphyromonas gingivicanis</name>
    <dbReference type="NCBI Taxonomy" id="266762"/>
    <lineage>
        <taxon>Bacteria</taxon>
        <taxon>Pseudomonadati</taxon>
        <taxon>Bacteroidota</taxon>
        <taxon>Bacteroidia</taxon>
        <taxon>Bacteroidales</taxon>
        <taxon>Porphyromonadaceae</taxon>
        <taxon>Porphyromonas</taxon>
    </lineage>
</organism>
<dbReference type="InterPro" id="IPR026444">
    <property type="entry name" value="Secre_tail"/>
</dbReference>
<dbReference type="InterPro" id="IPR011110">
    <property type="entry name" value="Reg_prop"/>
</dbReference>
<accession>A0A0A2G9B8</accession>
<keyword evidence="4" id="KW-1185">Reference proteome</keyword>
<dbReference type="Pfam" id="PF18962">
    <property type="entry name" value="Por_Secre_tail"/>
    <property type="match status" value="1"/>
</dbReference>
<feature type="signal peptide" evidence="1">
    <location>
        <begin position="1"/>
        <end position="22"/>
    </location>
</feature>
<dbReference type="EMBL" id="JQZW01000002">
    <property type="protein sequence ID" value="KGN99032.1"/>
    <property type="molecule type" value="Genomic_DNA"/>
</dbReference>
<dbReference type="Proteomes" id="UP000030134">
    <property type="component" value="Unassembled WGS sequence"/>
</dbReference>
<dbReference type="Pfam" id="PF07494">
    <property type="entry name" value="Reg_prop"/>
    <property type="match status" value="2"/>
</dbReference>
<dbReference type="Gene3D" id="2.130.10.10">
    <property type="entry name" value="YVTN repeat-like/Quinoprotein amine dehydrogenase"/>
    <property type="match status" value="2"/>
</dbReference>
<dbReference type="SUPFAM" id="SSF63829">
    <property type="entry name" value="Calcium-dependent phosphotriesterase"/>
    <property type="match status" value="3"/>
</dbReference>
<dbReference type="STRING" id="266762.HQ36_00735"/>
<evidence type="ECO:0000313" key="3">
    <source>
        <dbReference type="EMBL" id="KGN99032.1"/>
    </source>
</evidence>
<reference evidence="3 4" key="1">
    <citation type="submission" date="2014-08" db="EMBL/GenBank/DDBJ databases">
        <title>Porphyromonas gingivicanis strain:COT-022_OH1391 Genome sequencing.</title>
        <authorList>
            <person name="Wallis C."/>
            <person name="Deusch O."/>
            <person name="O'Flynn C."/>
            <person name="Davis I."/>
            <person name="Jospin G."/>
            <person name="Darling A.E."/>
            <person name="Coil D.A."/>
            <person name="Alexiev A."/>
            <person name="Horsfall A."/>
            <person name="Kirkwood N."/>
            <person name="Harris S."/>
            <person name="Eisen J.A."/>
        </authorList>
    </citation>
    <scope>NUCLEOTIDE SEQUENCE [LARGE SCALE GENOMIC DNA]</scope>
    <source>
        <strain evidence="4">COT-022 OH1391</strain>
    </source>
</reference>